<feature type="compositionally biased region" description="Gly residues" evidence="1">
    <location>
        <begin position="323"/>
        <end position="334"/>
    </location>
</feature>
<dbReference type="AlphaFoldDB" id="A0A8H3W650"/>
<keyword evidence="2" id="KW-0732">Signal</keyword>
<keyword evidence="4" id="KW-1185">Reference proteome</keyword>
<feature type="compositionally biased region" description="Low complexity" evidence="1">
    <location>
        <begin position="335"/>
        <end position="352"/>
    </location>
</feature>
<dbReference type="PANTHER" id="PTHR34587">
    <property type="entry name" value="VWFA DOMAIN-CONTAINING PROTEIN"/>
    <property type="match status" value="1"/>
</dbReference>
<evidence type="ECO:0000313" key="4">
    <source>
        <dbReference type="Proteomes" id="UP000434172"/>
    </source>
</evidence>
<proteinExistence type="predicted"/>
<sequence>MQIKNLVAALAGMAVVAEAGVTFMDIDSPLSAALAKRQQRGGNRGGNQGNNGQNNNNGGNNNANNNANNGQLCLQTNAVQKGSQSAGTPAAQQAQSATDNANFINFCSGSTLTDGKQITAGSCNGIVMGKIPANTKMVSTALQNPPHNGNIAANQDFDVQLKVNNLAAGSFTDAQATYYSAPQNVNGQGQVVGHVHVTIQDMGNSLTPNQPLDASKFVFFKGINDAGDGNGNLKATVTGGLPAGNYRVCTMSSASNHQPVLMPVAQRGAQDDCNKFTVGGNGGNNANANNGGNNNANANNGGNNNANANNGGNNNANANNGGNANGGQNGGNRGGKQNAGKRAQGGNRAAGAGQRGAGQGAFPGGFPGAQNGGGFPGGQNGGNPFGQGQFPGFGNPGAATSQTQSGQNAQGSADANTSAQDGDAASKPASSATSSVASSTAVPTQTGGASGNSNNNANGNSSGSAGGKGGATSNAILGLAAPAVTDSGDSSRPFSVNGNSFISKANAVLRACDIQRNSCFNAINGGQGNGASTSECDAQVQACIQELS</sequence>
<keyword evidence="3" id="KW-0687">Ribonucleoprotein</keyword>
<dbReference type="PANTHER" id="PTHR34587:SF2">
    <property type="entry name" value="G-PROTEIN COUPLED RECEPTORS FAMILY 1 PROFILE DOMAIN-CONTAINING PROTEIN"/>
    <property type="match status" value="1"/>
</dbReference>
<comment type="caution">
    <text evidence="3">The sequence shown here is derived from an EMBL/GenBank/DDBJ whole genome shotgun (WGS) entry which is preliminary data.</text>
</comment>
<dbReference type="InterPro" id="IPR053216">
    <property type="entry name" value="Appressorial_penetr-assoc"/>
</dbReference>
<feature type="compositionally biased region" description="Gly residues" evidence="1">
    <location>
        <begin position="353"/>
        <end position="395"/>
    </location>
</feature>
<feature type="compositionally biased region" description="Low complexity" evidence="1">
    <location>
        <begin position="284"/>
        <end position="322"/>
    </location>
</feature>
<dbReference type="Proteomes" id="UP000434172">
    <property type="component" value="Unassembled WGS sequence"/>
</dbReference>
<accession>A0A8H3W650</accession>
<keyword evidence="3" id="KW-0689">Ribosomal protein</keyword>
<protein>
    <submittedName>
        <fullName evidence="3">Ribosomal protein s17</fullName>
    </submittedName>
</protein>
<dbReference type="EMBL" id="WOWK01000103">
    <property type="protein sequence ID" value="KAF0318887.1"/>
    <property type="molecule type" value="Genomic_DNA"/>
</dbReference>
<gene>
    <name evidence="3" type="ORF">GQ607_013846</name>
</gene>
<feature type="compositionally biased region" description="Polar residues" evidence="1">
    <location>
        <begin position="400"/>
        <end position="420"/>
    </location>
</feature>
<feature type="compositionally biased region" description="Low complexity" evidence="1">
    <location>
        <begin position="425"/>
        <end position="443"/>
    </location>
</feature>
<name>A0A8H3W650_9PEZI</name>
<evidence type="ECO:0000313" key="3">
    <source>
        <dbReference type="EMBL" id="KAF0318887.1"/>
    </source>
</evidence>
<dbReference type="OrthoDB" id="2336871at2759"/>
<evidence type="ECO:0000256" key="2">
    <source>
        <dbReference type="SAM" id="SignalP"/>
    </source>
</evidence>
<feature type="compositionally biased region" description="Low complexity" evidence="1">
    <location>
        <begin position="50"/>
        <end position="69"/>
    </location>
</feature>
<feature type="region of interest" description="Disordered" evidence="1">
    <location>
        <begin position="284"/>
        <end position="468"/>
    </location>
</feature>
<feature type="compositionally biased region" description="Low complexity" evidence="1">
    <location>
        <begin position="451"/>
        <end position="463"/>
    </location>
</feature>
<feature type="region of interest" description="Disordered" evidence="1">
    <location>
        <begin position="34"/>
        <end position="69"/>
    </location>
</feature>
<feature type="signal peptide" evidence="2">
    <location>
        <begin position="1"/>
        <end position="19"/>
    </location>
</feature>
<dbReference type="GO" id="GO:0005840">
    <property type="term" value="C:ribosome"/>
    <property type="evidence" value="ECO:0007669"/>
    <property type="project" value="UniProtKB-KW"/>
</dbReference>
<organism evidence="3 4">
    <name type="scientific">Colletotrichum asianum</name>
    <dbReference type="NCBI Taxonomy" id="702518"/>
    <lineage>
        <taxon>Eukaryota</taxon>
        <taxon>Fungi</taxon>
        <taxon>Dikarya</taxon>
        <taxon>Ascomycota</taxon>
        <taxon>Pezizomycotina</taxon>
        <taxon>Sordariomycetes</taxon>
        <taxon>Hypocreomycetidae</taxon>
        <taxon>Glomerellales</taxon>
        <taxon>Glomerellaceae</taxon>
        <taxon>Colletotrichum</taxon>
        <taxon>Colletotrichum gloeosporioides species complex</taxon>
    </lineage>
</organism>
<feature type="chain" id="PRO_5034166836" evidence="2">
    <location>
        <begin position="20"/>
        <end position="548"/>
    </location>
</feature>
<evidence type="ECO:0000256" key="1">
    <source>
        <dbReference type="SAM" id="MobiDB-lite"/>
    </source>
</evidence>
<reference evidence="3 4" key="1">
    <citation type="submission" date="2019-12" db="EMBL/GenBank/DDBJ databases">
        <title>A genome sequence resource for the geographically widespread anthracnose pathogen Colletotrichum asianum.</title>
        <authorList>
            <person name="Meng Y."/>
        </authorList>
    </citation>
    <scope>NUCLEOTIDE SEQUENCE [LARGE SCALE GENOMIC DNA]</scope>
    <source>
        <strain evidence="3 4">ICMP 18580</strain>
    </source>
</reference>